<dbReference type="Proteomes" id="UP000287168">
    <property type="component" value="Unassembled WGS sequence"/>
</dbReference>
<comment type="caution">
    <text evidence="2">The sequence shown here is derived from an EMBL/GenBank/DDBJ whole genome shotgun (WGS) entry which is preliminary data.</text>
</comment>
<evidence type="ECO:0000256" key="1">
    <source>
        <dbReference type="SAM" id="MobiDB-lite"/>
    </source>
</evidence>
<dbReference type="AlphaFoldDB" id="A0A444M8D8"/>
<proteinExistence type="predicted"/>
<feature type="region of interest" description="Disordered" evidence="1">
    <location>
        <begin position="1"/>
        <end position="27"/>
    </location>
</feature>
<dbReference type="EMBL" id="SBLC01000052">
    <property type="protein sequence ID" value="RWY37135.1"/>
    <property type="molecule type" value="Genomic_DNA"/>
</dbReference>
<name>A0A444M8D8_9RHOB</name>
<reference evidence="2 3" key="1">
    <citation type="journal article" date="2015" name="Int. J. Syst. Evol. Microbiol.">
        <title>Gemmobacter intermedius sp. nov., isolated from a white stork (Ciconia ciconia).</title>
        <authorList>
            <person name="Kampfer P."/>
            <person name="Jerzak L."/>
            <person name="Wilharm G."/>
            <person name="Golke J."/>
            <person name="Busse H.J."/>
            <person name="Glaeser S.P."/>
        </authorList>
    </citation>
    <scope>NUCLEOTIDE SEQUENCE [LARGE SCALE GENOMIC DNA]</scope>
    <source>
        <strain evidence="2 3">119/4</strain>
    </source>
</reference>
<accession>A0A444M8D8</accession>
<organism evidence="2 3">
    <name type="scientific">Falsigemmobacter intermedius</name>
    <dbReference type="NCBI Taxonomy" id="1553448"/>
    <lineage>
        <taxon>Bacteria</taxon>
        <taxon>Pseudomonadati</taxon>
        <taxon>Pseudomonadota</taxon>
        <taxon>Alphaproteobacteria</taxon>
        <taxon>Rhodobacterales</taxon>
        <taxon>Paracoccaceae</taxon>
        <taxon>Falsigemmobacter</taxon>
    </lineage>
</organism>
<gene>
    <name evidence="2" type="ORF">EP867_17610</name>
</gene>
<dbReference type="InterPro" id="IPR021508">
    <property type="entry name" value="Gp17-like"/>
</dbReference>
<sequence>MLPCRPSPQSLPSRSARQRRDRQSARHGEADMEEALWALLTGSSAVQAVCGQRIFWGEAPDGTPLPYVVLHLVSGADTPHLRGTDGLWRYRVQIDCYGADRPAASALHRAVVALLNGYSTFTGSGLTGCFLDSTRDDTEDAASRRVSRFSSDFNIIWRA</sequence>
<protein>
    <submittedName>
        <fullName evidence="2">DUF3168 domain-containing protein</fullName>
    </submittedName>
</protein>
<dbReference type="OrthoDB" id="7950654at2"/>
<evidence type="ECO:0000313" key="3">
    <source>
        <dbReference type="Proteomes" id="UP000287168"/>
    </source>
</evidence>
<keyword evidence="3" id="KW-1185">Reference proteome</keyword>
<dbReference type="Gene3D" id="3.30.2000.30">
    <property type="match status" value="1"/>
</dbReference>
<dbReference type="InterPro" id="IPR053745">
    <property type="entry name" value="Viral_Tail_Comp_sf"/>
</dbReference>
<dbReference type="Pfam" id="PF11367">
    <property type="entry name" value="Tail_completion_gp17"/>
    <property type="match status" value="1"/>
</dbReference>
<evidence type="ECO:0000313" key="2">
    <source>
        <dbReference type="EMBL" id="RWY37135.1"/>
    </source>
</evidence>